<evidence type="ECO:0000256" key="4">
    <source>
        <dbReference type="ARBA" id="ARBA00022777"/>
    </source>
</evidence>
<evidence type="ECO:0000259" key="7">
    <source>
        <dbReference type="PROSITE" id="PS50011"/>
    </source>
</evidence>
<dbReference type="SMART" id="SM00387">
    <property type="entry name" value="HATPase_c"/>
    <property type="match status" value="1"/>
</dbReference>
<proteinExistence type="predicted"/>
<keyword evidence="5" id="KW-0902">Two-component regulatory system</keyword>
<evidence type="ECO:0000256" key="1">
    <source>
        <dbReference type="ARBA" id="ARBA00000085"/>
    </source>
</evidence>
<dbReference type="PANTHER" id="PTHR43642">
    <property type="entry name" value="HYBRID SIGNAL TRANSDUCTION HISTIDINE KINASE G"/>
    <property type="match status" value="1"/>
</dbReference>
<dbReference type="PROSITE" id="PS50011">
    <property type="entry name" value="PROTEIN_KINASE_DOM"/>
    <property type="match status" value="1"/>
</dbReference>
<dbReference type="Gene3D" id="3.30.450.40">
    <property type="match status" value="1"/>
</dbReference>
<dbReference type="CDD" id="cd00082">
    <property type="entry name" value="HisKA"/>
    <property type="match status" value="1"/>
</dbReference>
<dbReference type="RefSeq" id="WP_015148621.1">
    <property type="nucleotide sequence ID" value="NC_019693.1"/>
</dbReference>
<keyword evidence="10" id="KW-1185">Reference proteome</keyword>
<evidence type="ECO:0000256" key="6">
    <source>
        <dbReference type="SAM" id="Coils"/>
    </source>
</evidence>
<dbReference type="InterPro" id="IPR000719">
    <property type="entry name" value="Prot_kinase_dom"/>
</dbReference>
<dbReference type="Gene3D" id="1.10.510.10">
    <property type="entry name" value="Transferase(Phosphotransferase) domain 1"/>
    <property type="match status" value="1"/>
</dbReference>
<organism evidence="9 10">
    <name type="scientific">Oscillatoria acuminata PCC 6304</name>
    <dbReference type="NCBI Taxonomy" id="56110"/>
    <lineage>
        <taxon>Bacteria</taxon>
        <taxon>Bacillati</taxon>
        <taxon>Cyanobacteriota</taxon>
        <taxon>Cyanophyceae</taxon>
        <taxon>Oscillatoriophycideae</taxon>
        <taxon>Oscillatoriales</taxon>
        <taxon>Oscillatoriaceae</taxon>
        <taxon>Oscillatoria</taxon>
    </lineage>
</organism>
<evidence type="ECO:0000313" key="9">
    <source>
        <dbReference type="EMBL" id="AFY81979.1"/>
    </source>
</evidence>
<dbReference type="OrthoDB" id="573511at2"/>
<feature type="domain" description="Histidine kinase" evidence="8">
    <location>
        <begin position="1569"/>
        <end position="1818"/>
    </location>
</feature>
<reference evidence="9 10" key="1">
    <citation type="submission" date="2012-06" db="EMBL/GenBank/DDBJ databases">
        <title>Finished chromosome of genome of Oscillatoria acuminata PCC 6304.</title>
        <authorList>
            <consortium name="US DOE Joint Genome Institute"/>
            <person name="Gugger M."/>
            <person name="Coursin T."/>
            <person name="Rippka R."/>
            <person name="Tandeau De Marsac N."/>
            <person name="Huntemann M."/>
            <person name="Wei C.-L."/>
            <person name="Han J."/>
            <person name="Detter J.C."/>
            <person name="Han C."/>
            <person name="Tapia R."/>
            <person name="Davenport K."/>
            <person name="Daligault H."/>
            <person name="Erkkila T."/>
            <person name="Gu W."/>
            <person name="Munk A.C.C."/>
            <person name="Teshima H."/>
            <person name="Xu Y."/>
            <person name="Chain P."/>
            <person name="Chen A."/>
            <person name="Krypides N."/>
            <person name="Mavromatis K."/>
            <person name="Markowitz V."/>
            <person name="Szeto E."/>
            <person name="Ivanova N."/>
            <person name="Mikhailova N."/>
            <person name="Ovchinnikova G."/>
            <person name="Pagani I."/>
            <person name="Pati A."/>
            <person name="Goodwin L."/>
            <person name="Peters L."/>
            <person name="Pitluck S."/>
            <person name="Woyke T."/>
            <person name="Kerfeld C."/>
        </authorList>
    </citation>
    <scope>NUCLEOTIDE SEQUENCE [LARGE SCALE GENOMIC DNA]</scope>
    <source>
        <strain evidence="9 10">PCC 6304</strain>
    </source>
</reference>
<dbReference type="InterPro" id="IPR005467">
    <property type="entry name" value="His_kinase_dom"/>
</dbReference>
<feature type="domain" description="Protein kinase" evidence="7">
    <location>
        <begin position="18"/>
        <end position="281"/>
    </location>
</feature>
<dbReference type="Pfam" id="PF13191">
    <property type="entry name" value="AAA_16"/>
    <property type="match status" value="1"/>
</dbReference>
<sequence>MKNLEMTTRQSQPQLPGYTLTDLIYPGTRTHVYRGVHQQLQQPVVIKVMKREYPTFGELVQFRNQFVITKNIEIPGIVRTLALEAFGNGYAIVMEDSGSISIAQYLENQALNLLKILDIAIQLTTILHELHHHRIIHKDIKPANVLIHPDSGQVTLIDFSIASLLPKETQAIQSPQGLEGTLAYLAPEQTGRMNRGIDYRADFYALGVMLYELLTGQLPFSSDDPLEVIHSHIAKTPTPVHEVNPKIPAMLEAIVAKLMAKNAEDRYQSALGLQYDLQECLNQWQARGEISEFVLGQRDLSDRFIIPEKLYGREQEVQTLLKAFERVSQGASELMLVAGFSGIGKTAVVNEVHKPITQQKGYFIKGKFDQFNRNIPLSAFVQALRDLMGQLLCESDAQLAQWQARILDAVGENGQVLIEVIPELEQVMGQQPAAPELSDSAVQNRFNLLFQKFIQVFTTAAHPLTIFLDDLQWADAASLQLLKVLMDDNGYLLVLGAYRDNEVSPAHPLMLTIADLKKANFTVNTITLTPLSLEHTNRLIADTLKCDQALAKPLTQLVDRKTQGNPFFTTQFLKALHEDGYITFERNWGYWQCDMAQVNALALTDDVVEFMALQLQKLSAETQQVLKLAACIGNQFDLATLAIVFEQSPTETAIALWKVLQEGLLVPTTQVYKFFQSEDSELLVGQTCEIRSKINPAYRFLHDRVQQAAYLLIPEADKQATHLKIGKLLFHKTPETEREAQIFAIANQLNCAIQLLSDPTERNELAQLNLLAGQRAKASTAYTTAMQYLTTGIELLSQDCWQRHYDLTLALYQTSAESSYLLGDFEQTQILGAIVLNHAQTLLDQVSIYELKIQICVAKNQFLQGLDIARKILQQLGVDLPEQPTPEEFAQRFQATQQMMAGRKPLELLALPLMTDAQHQATLRILSSLFSITYNGCPAMFPLVMFTQVCLSIQYGNASFSAFAYASYGLILTAFLGDVETGYEFGQLAIQLLAKLNAKDMQAKTLSVVNCFLRHPYFPLRDTLKSFLEGYQGGLAAGDIEWACWCAFPYTLYLYMSGENLEIVKREMTIYHEAITHFKQNTIANYQASYYQSVLNLLGESKNLLLIQGQVYDEVKMMPVHQDSNDRPAVYHLYINKSKLCYLFGEYEQGLCALDVAEQHLDGVPGLYIIALLYFYDSLTRLALATDAMPPDWQRIQSNQEKLAQWAKNAPMNHQHKWDLAEAERCRVLHQTGEAIDLYDRAIAGAKENSYIQEEALANELAAKFYLDWGKEKVAAGYMQEAYYSYARWGAKAKVEDLEKRYPQLLQPILQAANQPLTVLETLTSIATSSVYSIHATSSKSTSSSINQTLDFAALLQISQTFASTIALDELLQTLTQTMLENSGADRGALMLCEDKQWQVRVLANLKQVTLQSAPLNDNPNVPVKLIQYVKNTVTTVVLDALKTDLPVIGDYLHRHQPKSVLCLPILNQGNLLAILYLENRSASGVFTGDRIVILNFLCTQAAISLENASLYQKVSNYSHTLEAEVVRQTQVLHQKNQELEQILKNLQQTQAQLIQTEKMSSLGQLVAGIAHEINNPINFIKGNIIPLANYWEDLKNLLELYREDGCQPSESLRIKQEEVDLEFLFRDVEKILKSMTNGSERIQQIVLSLRNFSRLDESSTKAVDLHSGIDSTLLILQHRLQQIGDSPEIQVVCDYGDLPRITCYPSQLNQVFLNIINNAIDAIRENSKCSDHPQIQIRTEPLAQKGIRIAIANTDSRIPPEIQDRIFDPFFTTKPVGSGTGLGLFVSYSIIQKHGGTLRVRSPASGGAEFEIILPYG</sequence>
<gene>
    <name evidence="9" type="ORF">Oscil6304_2351</name>
</gene>
<dbReference type="SMART" id="SM00388">
    <property type="entry name" value="HisKA"/>
    <property type="match status" value="1"/>
</dbReference>
<evidence type="ECO:0000256" key="5">
    <source>
        <dbReference type="ARBA" id="ARBA00023012"/>
    </source>
</evidence>
<comment type="catalytic activity">
    <reaction evidence="1">
        <text>ATP + protein L-histidine = ADP + protein N-phospho-L-histidine.</text>
        <dbReference type="EC" id="2.7.13.3"/>
    </reaction>
</comment>
<dbReference type="HOGENOM" id="CLU_000445_34_2_3"/>
<protein>
    <recommendedName>
        <fullName evidence="2">histidine kinase</fullName>
        <ecNumber evidence="2">2.7.13.3</ecNumber>
    </recommendedName>
</protein>
<name>K9TIX9_9CYAN</name>
<dbReference type="SMART" id="SM00065">
    <property type="entry name" value="GAF"/>
    <property type="match status" value="1"/>
</dbReference>
<dbReference type="EC" id="2.7.13.3" evidence="2"/>
<dbReference type="eggNOG" id="COG3899">
    <property type="taxonomic scope" value="Bacteria"/>
</dbReference>
<feature type="coiled-coil region" evidence="6">
    <location>
        <begin position="1530"/>
        <end position="1560"/>
    </location>
</feature>
<dbReference type="InterPro" id="IPR041664">
    <property type="entry name" value="AAA_16"/>
</dbReference>
<dbReference type="SUPFAM" id="SSF56112">
    <property type="entry name" value="Protein kinase-like (PK-like)"/>
    <property type="match status" value="1"/>
</dbReference>
<dbReference type="SUPFAM" id="SSF52540">
    <property type="entry name" value="P-loop containing nucleoside triphosphate hydrolases"/>
    <property type="match status" value="1"/>
</dbReference>
<dbReference type="Gene3D" id="3.30.565.10">
    <property type="entry name" value="Histidine kinase-like ATPase, C-terminal domain"/>
    <property type="match status" value="1"/>
</dbReference>
<evidence type="ECO:0000256" key="2">
    <source>
        <dbReference type="ARBA" id="ARBA00012438"/>
    </source>
</evidence>
<dbReference type="Gene3D" id="3.40.50.300">
    <property type="entry name" value="P-loop containing nucleotide triphosphate hydrolases"/>
    <property type="match status" value="1"/>
</dbReference>
<keyword evidence="4" id="KW-0808">Transferase</keyword>
<evidence type="ECO:0000256" key="3">
    <source>
        <dbReference type="ARBA" id="ARBA00022553"/>
    </source>
</evidence>
<dbReference type="GO" id="GO:0005524">
    <property type="term" value="F:ATP binding"/>
    <property type="evidence" value="ECO:0007669"/>
    <property type="project" value="InterPro"/>
</dbReference>
<dbReference type="Pfam" id="PF00069">
    <property type="entry name" value="Pkinase"/>
    <property type="match status" value="1"/>
</dbReference>
<dbReference type="PROSITE" id="PS50109">
    <property type="entry name" value="HIS_KIN"/>
    <property type="match status" value="1"/>
</dbReference>
<dbReference type="PATRIC" id="fig|56110.3.peg.2791"/>
<dbReference type="Gene3D" id="1.10.287.130">
    <property type="match status" value="1"/>
</dbReference>
<evidence type="ECO:0000259" key="8">
    <source>
        <dbReference type="PROSITE" id="PS50109"/>
    </source>
</evidence>
<dbReference type="eggNOG" id="COG4191">
    <property type="taxonomic scope" value="Bacteria"/>
</dbReference>
<evidence type="ECO:0000313" key="10">
    <source>
        <dbReference type="Proteomes" id="UP000010367"/>
    </source>
</evidence>
<dbReference type="EMBL" id="CP003607">
    <property type="protein sequence ID" value="AFY81979.1"/>
    <property type="molecule type" value="Genomic_DNA"/>
</dbReference>
<dbReference type="SUPFAM" id="SSF47384">
    <property type="entry name" value="Homodimeric domain of signal transducing histidine kinase"/>
    <property type="match status" value="1"/>
</dbReference>
<dbReference type="eggNOG" id="COG0515">
    <property type="taxonomic scope" value="Bacteria"/>
</dbReference>
<dbReference type="STRING" id="56110.Oscil6304_2351"/>
<dbReference type="InterPro" id="IPR003018">
    <property type="entry name" value="GAF"/>
</dbReference>
<dbReference type="InterPro" id="IPR027417">
    <property type="entry name" value="P-loop_NTPase"/>
</dbReference>
<dbReference type="PRINTS" id="PR00344">
    <property type="entry name" value="BCTRLSENSOR"/>
</dbReference>
<dbReference type="InterPro" id="IPR003661">
    <property type="entry name" value="HisK_dim/P_dom"/>
</dbReference>
<dbReference type="Pfam" id="PF02518">
    <property type="entry name" value="HATPase_c"/>
    <property type="match status" value="1"/>
</dbReference>
<dbReference type="SMART" id="SM00220">
    <property type="entry name" value="S_TKc"/>
    <property type="match status" value="1"/>
</dbReference>
<dbReference type="PANTHER" id="PTHR43642:SF1">
    <property type="entry name" value="HYBRID SIGNAL TRANSDUCTION HISTIDINE KINASE G"/>
    <property type="match status" value="1"/>
</dbReference>
<keyword evidence="6" id="KW-0175">Coiled coil</keyword>
<dbReference type="Pfam" id="PF01590">
    <property type="entry name" value="GAF"/>
    <property type="match status" value="1"/>
</dbReference>
<dbReference type="InterPro" id="IPR036890">
    <property type="entry name" value="HATPase_C_sf"/>
</dbReference>
<dbReference type="InterPro" id="IPR011009">
    <property type="entry name" value="Kinase-like_dom_sf"/>
</dbReference>
<dbReference type="InterPro" id="IPR008271">
    <property type="entry name" value="Ser/Thr_kinase_AS"/>
</dbReference>
<dbReference type="InParanoid" id="K9TIX9"/>
<dbReference type="InterPro" id="IPR004358">
    <property type="entry name" value="Sig_transdc_His_kin-like_C"/>
</dbReference>
<dbReference type="GO" id="GO:0000155">
    <property type="term" value="F:phosphorelay sensor kinase activity"/>
    <property type="evidence" value="ECO:0007669"/>
    <property type="project" value="InterPro"/>
</dbReference>
<dbReference type="InterPro" id="IPR029016">
    <property type="entry name" value="GAF-like_dom_sf"/>
</dbReference>
<dbReference type="KEGG" id="oac:Oscil6304_2351"/>
<dbReference type="Proteomes" id="UP000010367">
    <property type="component" value="Chromosome"/>
</dbReference>
<dbReference type="InterPro" id="IPR003594">
    <property type="entry name" value="HATPase_dom"/>
</dbReference>
<dbReference type="SUPFAM" id="SSF55874">
    <property type="entry name" value="ATPase domain of HSP90 chaperone/DNA topoisomerase II/histidine kinase"/>
    <property type="match status" value="1"/>
</dbReference>
<accession>K9TIX9</accession>
<dbReference type="CDD" id="cd14014">
    <property type="entry name" value="STKc_PknB_like"/>
    <property type="match status" value="1"/>
</dbReference>
<keyword evidence="4" id="KW-0418">Kinase</keyword>
<dbReference type="InterPro" id="IPR053159">
    <property type="entry name" value="Hybrid_Histidine_Kinase"/>
</dbReference>
<dbReference type="SUPFAM" id="SSF55781">
    <property type="entry name" value="GAF domain-like"/>
    <property type="match status" value="1"/>
</dbReference>
<dbReference type="PROSITE" id="PS00108">
    <property type="entry name" value="PROTEIN_KINASE_ST"/>
    <property type="match status" value="1"/>
</dbReference>
<keyword evidence="3" id="KW-0597">Phosphoprotein</keyword>
<dbReference type="InterPro" id="IPR036097">
    <property type="entry name" value="HisK_dim/P_sf"/>
</dbReference>